<dbReference type="SUPFAM" id="SSF51735">
    <property type="entry name" value="NAD(P)-binding Rossmann-fold domains"/>
    <property type="match status" value="1"/>
</dbReference>
<dbReference type="PANTHER" id="PTHR12126:SF16">
    <property type="entry name" value="MIOREX COMPLEX COMPONENT 2"/>
    <property type="match status" value="1"/>
</dbReference>
<dbReference type="PANTHER" id="PTHR12126">
    <property type="entry name" value="NADH-UBIQUINONE OXIDOREDUCTASE 39 KDA SUBUNIT-RELATED"/>
    <property type="match status" value="1"/>
</dbReference>
<dbReference type="GO" id="GO:0044877">
    <property type="term" value="F:protein-containing complex binding"/>
    <property type="evidence" value="ECO:0007669"/>
    <property type="project" value="TreeGrafter"/>
</dbReference>
<proteinExistence type="predicted"/>
<dbReference type="Proteomes" id="UP000274117">
    <property type="component" value="Unassembled WGS sequence"/>
</dbReference>
<reference evidence="2 3" key="2">
    <citation type="submission" date="2018-12" db="EMBL/GenBank/DDBJ databases">
        <title>Whole-genome sequences of fifteen clinical Streptococcus suis strains isolated from pigs between 2006 and 2018.</title>
        <authorList>
            <person name="Stevens M.J.A."/>
            <person name="Cernela N."/>
            <person name="Spoerry Serrano N."/>
            <person name="Schmitt S."/>
            <person name="Schrenzel J."/>
            <person name="Stephan R."/>
        </authorList>
    </citation>
    <scope>NUCLEOTIDE SEQUENCE [LARGE SCALE GENOMIC DNA]</scope>
    <source>
        <strain evidence="2 3">PP422</strain>
    </source>
</reference>
<evidence type="ECO:0000313" key="2">
    <source>
        <dbReference type="EMBL" id="RRR52253.1"/>
    </source>
</evidence>
<dbReference type="InterPro" id="IPR016040">
    <property type="entry name" value="NAD(P)-bd_dom"/>
</dbReference>
<dbReference type="Gene3D" id="3.40.50.720">
    <property type="entry name" value="NAD(P)-binding Rossmann-like Domain"/>
    <property type="match status" value="1"/>
</dbReference>
<dbReference type="EMBL" id="RSDO01000011">
    <property type="protein sequence ID" value="RRR52253.1"/>
    <property type="molecule type" value="Genomic_DNA"/>
</dbReference>
<dbReference type="Pfam" id="PF13460">
    <property type="entry name" value="NAD_binding_10"/>
    <property type="match status" value="1"/>
</dbReference>
<accession>A0A3R8S8J3</accession>
<sequence>MSNVLLFGASGFLGQEVMEKLIASGHQLTAITRSFDPENSKKFRPDVDWVEADLYQADQWKELLNDHTVVINLVGMVKEEPEKGLTYDKVILGAAKVIADVMADKSDHHYIYVSTHLEGLATPEGYRKAKKEAEDYLLAQSFKTSIVRPSMMYGPGKAGTNERAQAILEKMDPASPAWAGRPIAVEKVAQTIANIVNGKTDQTIFENDDMA</sequence>
<dbReference type="AlphaFoldDB" id="A0A3R8S8J3"/>
<reference evidence="2 3" key="1">
    <citation type="submission" date="2018-11" db="EMBL/GenBank/DDBJ databases">
        <authorList>
            <person name="Stevens M.J."/>
            <person name="Cernela N."/>
            <person name="Spoerry Serrano N."/>
            <person name="Schmitt S."/>
            <person name="Schrenzel J."/>
            <person name="Stephan R."/>
        </authorList>
    </citation>
    <scope>NUCLEOTIDE SEQUENCE [LARGE SCALE GENOMIC DNA]</scope>
    <source>
        <strain evidence="2 3">PP422</strain>
    </source>
</reference>
<dbReference type="InterPro" id="IPR036291">
    <property type="entry name" value="NAD(P)-bd_dom_sf"/>
</dbReference>
<name>A0A3R8S8J3_STRSU</name>
<protein>
    <submittedName>
        <fullName evidence="2">NAD-dependent epimerase/dehydratase family protein</fullName>
    </submittedName>
</protein>
<comment type="caution">
    <text evidence="2">The sequence shown here is derived from an EMBL/GenBank/DDBJ whole genome shotgun (WGS) entry which is preliminary data.</text>
</comment>
<evidence type="ECO:0000259" key="1">
    <source>
        <dbReference type="Pfam" id="PF13460"/>
    </source>
</evidence>
<gene>
    <name evidence="2" type="ORF">EI998_07075</name>
</gene>
<feature type="domain" description="NAD(P)-binding" evidence="1">
    <location>
        <begin position="8"/>
        <end position="197"/>
    </location>
</feature>
<evidence type="ECO:0000313" key="3">
    <source>
        <dbReference type="Proteomes" id="UP000274117"/>
    </source>
</evidence>
<dbReference type="InterPro" id="IPR051207">
    <property type="entry name" value="ComplexI_NDUFA9_subunit"/>
</dbReference>
<organism evidence="2 3">
    <name type="scientific">Streptococcus suis</name>
    <dbReference type="NCBI Taxonomy" id="1307"/>
    <lineage>
        <taxon>Bacteria</taxon>
        <taxon>Bacillati</taxon>
        <taxon>Bacillota</taxon>
        <taxon>Bacilli</taxon>
        <taxon>Lactobacillales</taxon>
        <taxon>Streptococcaceae</taxon>
        <taxon>Streptococcus</taxon>
    </lineage>
</organism>